<evidence type="ECO:0000313" key="9">
    <source>
        <dbReference type="EMBL" id="AAV47435.1"/>
    </source>
</evidence>
<evidence type="ECO:0000256" key="4">
    <source>
        <dbReference type="ARBA" id="ARBA00022729"/>
    </source>
</evidence>
<dbReference type="KEGG" id="hma:rrnAC2656"/>
<comment type="similarity">
    <text evidence="2">Belongs to the BMP lipoprotein family.</text>
</comment>
<dbReference type="PANTHER" id="PTHR34296">
    <property type="entry name" value="TRANSCRIPTIONAL ACTIVATOR PROTEIN MED"/>
    <property type="match status" value="1"/>
</dbReference>
<protein>
    <submittedName>
        <fullName evidence="9">ABC transporter</fullName>
    </submittedName>
</protein>
<evidence type="ECO:0000256" key="6">
    <source>
        <dbReference type="ARBA" id="ARBA00023288"/>
    </source>
</evidence>
<dbReference type="EMBL" id="AY596297">
    <property type="protein sequence ID" value="AAV47435.1"/>
    <property type="molecule type" value="Genomic_DNA"/>
</dbReference>
<dbReference type="HOGENOM" id="CLU_038813_0_0_2"/>
<evidence type="ECO:0000256" key="5">
    <source>
        <dbReference type="ARBA" id="ARBA00023136"/>
    </source>
</evidence>
<dbReference type="PATRIC" id="fig|272569.17.peg.3250"/>
<dbReference type="Proteomes" id="UP000001169">
    <property type="component" value="Chromosome I"/>
</dbReference>
<evidence type="ECO:0000256" key="3">
    <source>
        <dbReference type="ARBA" id="ARBA00022475"/>
    </source>
</evidence>
<gene>
    <name evidence="9" type="primary">yufN</name>
    <name evidence="9" type="ordered locus">rrnAC2656</name>
</gene>
<evidence type="ECO:0000256" key="1">
    <source>
        <dbReference type="ARBA" id="ARBA00004193"/>
    </source>
</evidence>
<dbReference type="PaxDb" id="272569-rrnAC2656"/>
<name>Q5UZ68_HALMA</name>
<evidence type="ECO:0000256" key="7">
    <source>
        <dbReference type="SAM" id="MobiDB-lite"/>
    </source>
</evidence>
<evidence type="ECO:0000259" key="8">
    <source>
        <dbReference type="Pfam" id="PF02608"/>
    </source>
</evidence>
<dbReference type="Pfam" id="PF02608">
    <property type="entry name" value="Bmp"/>
    <property type="match status" value="1"/>
</dbReference>
<organism evidence="9 10">
    <name type="scientific">Haloarcula marismortui (strain ATCC 43049 / DSM 3752 / JCM 8966 / VKM B-1809)</name>
    <name type="common">Halobacterium marismortui</name>
    <dbReference type="NCBI Taxonomy" id="272569"/>
    <lineage>
        <taxon>Archaea</taxon>
        <taxon>Methanobacteriati</taxon>
        <taxon>Methanobacteriota</taxon>
        <taxon>Stenosarchaea group</taxon>
        <taxon>Halobacteria</taxon>
        <taxon>Halobacteriales</taxon>
        <taxon>Haloarculaceae</taxon>
        <taxon>Haloarcula</taxon>
    </lineage>
</organism>
<dbReference type="InterPro" id="IPR028082">
    <property type="entry name" value="Peripla_BP_I"/>
</dbReference>
<reference evidence="9 10" key="1">
    <citation type="journal article" date="2004" name="Genome Res.">
        <title>Genome sequence of Haloarcula marismortui: a halophilic archaeon from the Dead Sea.</title>
        <authorList>
            <person name="Baliga N.S."/>
            <person name="Bonneau R."/>
            <person name="Facciotti M.T."/>
            <person name="Pan M."/>
            <person name="Glusman G."/>
            <person name="Deutsch E.W."/>
            <person name="Shannon P."/>
            <person name="Chiu Y."/>
            <person name="Weng R.S."/>
            <person name="Gan R.R."/>
            <person name="Hung P."/>
            <person name="Date S.V."/>
            <person name="Marcotte E."/>
            <person name="Hood L."/>
            <person name="Ng W.V."/>
        </authorList>
    </citation>
    <scope>NUCLEOTIDE SEQUENCE [LARGE SCALE GENOMIC DNA]</scope>
    <source>
        <strain evidence="10">ATCC 43049 / DSM 3752 / JCM 8966 / VKM B-1809</strain>
    </source>
</reference>
<dbReference type="InterPro" id="IPR003760">
    <property type="entry name" value="PnrA-like"/>
</dbReference>
<dbReference type="EnsemblBacteria" id="AAV47435">
    <property type="protein sequence ID" value="AAV47435"/>
    <property type="gene ID" value="rrnAC2656"/>
</dbReference>
<dbReference type="Gene3D" id="3.40.50.2300">
    <property type="match status" value="2"/>
</dbReference>
<dbReference type="CDD" id="cd06354">
    <property type="entry name" value="PBP1_PrnA-like"/>
    <property type="match status" value="1"/>
</dbReference>
<dbReference type="GO" id="GO:0005886">
    <property type="term" value="C:plasma membrane"/>
    <property type="evidence" value="ECO:0007669"/>
    <property type="project" value="UniProtKB-SubCell"/>
</dbReference>
<keyword evidence="6" id="KW-0449">Lipoprotein</keyword>
<dbReference type="InterPro" id="IPR050957">
    <property type="entry name" value="BMP_lipoprotein"/>
</dbReference>
<keyword evidence="10" id="KW-1185">Reference proteome</keyword>
<keyword evidence="5" id="KW-0472">Membrane</keyword>
<dbReference type="SUPFAM" id="SSF53822">
    <property type="entry name" value="Periplasmic binding protein-like I"/>
    <property type="match status" value="1"/>
</dbReference>
<accession>Q5UZ68</accession>
<feature type="compositionally biased region" description="Acidic residues" evidence="7">
    <location>
        <begin position="56"/>
        <end position="67"/>
    </location>
</feature>
<dbReference type="eggNOG" id="arCOG00258">
    <property type="taxonomic scope" value="Archaea"/>
</dbReference>
<keyword evidence="3" id="KW-1003">Cell membrane</keyword>
<dbReference type="STRING" id="272569.rrnAC2656"/>
<evidence type="ECO:0000313" key="10">
    <source>
        <dbReference type="Proteomes" id="UP000001169"/>
    </source>
</evidence>
<keyword evidence="4" id="KW-0732">Signal</keyword>
<feature type="domain" description="ABC transporter substrate-binding protein PnrA-like" evidence="8">
    <location>
        <begin position="78"/>
        <end position="388"/>
    </location>
</feature>
<evidence type="ECO:0000256" key="2">
    <source>
        <dbReference type="ARBA" id="ARBA00008610"/>
    </source>
</evidence>
<sequence length="393" mass="41003">MWLMCDTEVFNAYRHRWWDMSQRRRTFISSVGTATAIGLAGCLGGDGGDGSGGDGGDTDSDGGDGGDGDSGPAARIGMVYATGGLGDGSFNDQAQTGAIRAADELNIEYDESQPEAVQDFGSLQQQYAQSSNPNYDLICCIGFLQADALTENAEQYPEQDFMIVDSVVDADNVGSYVFGEHQGSFLIGLMAAKLSTQDFSAGAGSTQGDSASVGFVGGVEGDLIGRFEAGYKAGVKHAEEDVDVQTAYVGDFNDPSGGQEAALSMYESGADIVYHAAGNTGTGVFRAAQEAGRFAVGVDRDQSVTKENFSDIILASMVKRVDNAVYAAIESTTNDNFDGGAVNTLGLEQNGVEAVYGQQLGSEIPQSVKDEVSGVRQSIIDGDISVPTDPDNA</sequence>
<comment type="subcellular location">
    <subcellularLocation>
        <location evidence="1">Cell membrane</location>
        <topology evidence="1">Lipid-anchor</topology>
    </subcellularLocation>
</comment>
<dbReference type="AlphaFoldDB" id="Q5UZ68"/>
<feature type="region of interest" description="Disordered" evidence="7">
    <location>
        <begin position="48"/>
        <end position="73"/>
    </location>
</feature>
<dbReference type="PANTHER" id="PTHR34296:SF2">
    <property type="entry name" value="ABC TRANSPORTER GUANOSINE-BINDING PROTEIN NUPN"/>
    <property type="match status" value="1"/>
</dbReference>
<proteinExistence type="inferred from homology"/>